<dbReference type="AlphaFoldDB" id="A0A9W2VDM8"/>
<evidence type="ECO:0000313" key="3">
    <source>
        <dbReference type="RefSeq" id="XP_053756695.1"/>
    </source>
</evidence>
<keyword evidence="2" id="KW-1185">Reference proteome</keyword>
<feature type="compositionally biased region" description="Low complexity" evidence="1">
    <location>
        <begin position="33"/>
        <end position="53"/>
    </location>
</feature>
<feature type="region of interest" description="Disordered" evidence="1">
    <location>
        <begin position="1"/>
        <end position="97"/>
    </location>
</feature>
<gene>
    <name evidence="3" type="primary">LOC109275200</name>
</gene>
<dbReference type="RefSeq" id="XP_053756695.1">
    <property type="nucleotide sequence ID" value="XM_053900720.1"/>
</dbReference>
<feature type="compositionally biased region" description="Basic and acidic residues" evidence="1">
    <location>
        <begin position="1"/>
        <end position="10"/>
    </location>
</feature>
<protein>
    <submittedName>
        <fullName evidence="3">Translation initiation factor IF-2-like</fullName>
    </submittedName>
</protein>
<reference evidence="3" key="1">
    <citation type="submission" date="2025-08" db="UniProtKB">
        <authorList>
            <consortium name="RefSeq"/>
        </authorList>
    </citation>
    <scope>IDENTIFICATION</scope>
    <source>
        <tissue evidence="3">Whole blood</tissue>
    </source>
</reference>
<name>A0A9W2VDM8_PANPR</name>
<sequence>MGWWKPERARRATAAARGVDGGEGVRSGVQGNRPVARRAPAAAQPGAAASSPVRPERCCPRPRRAGGTEPTLHPGLLPAAARWGSPRGPGVPGGGGGAAGGCWCRVGNAMCLRGPRSPGHRPAARPPTPPGSGATWLLRRGVLPSW</sequence>
<organism evidence="2 3">
    <name type="scientific">Panthera pardus</name>
    <name type="common">Leopard</name>
    <name type="synonym">Felis pardus</name>
    <dbReference type="NCBI Taxonomy" id="9691"/>
    <lineage>
        <taxon>Eukaryota</taxon>
        <taxon>Metazoa</taxon>
        <taxon>Chordata</taxon>
        <taxon>Craniata</taxon>
        <taxon>Vertebrata</taxon>
        <taxon>Euteleostomi</taxon>
        <taxon>Mammalia</taxon>
        <taxon>Eutheria</taxon>
        <taxon>Laurasiatheria</taxon>
        <taxon>Carnivora</taxon>
        <taxon>Feliformia</taxon>
        <taxon>Felidae</taxon>
        <taxon>Pantherinae</taxon>
        <taxon>Panthera</taxon>
    </lineage>
</organism>
<evidence type="ECO:0000313" key="2">
    <source>
        <dbReference type="Proteomes" id="UP001165780"/>
    </source>
</evidence>
<proteinExistence type="predicted"/>
<accession>A0A9W2VDM8</accession>
<evidence type="ECO:0000256" key="1">
    <source>
        <dbReference type="SAM" id="MobiDB-lite"/>
    </source>
</evidence>
<feature type="region of interest" description="Disordered" evidence="1">
    <location>
        <begin position="116"/>
        <end position="146"/>
    </location>
</feature>
<dbReference type="GeneID" id="109275200"/>
<dbReference type="Proteomes" id="UP001165780">
    <property type="component" value="Unplaced"/>
</dbReference>